<evidence type="ECO:0000256" key="4">
    <source>
        <dbReference type="ARBA" id="ARBA00022980"/>
    </source>
</evidence>
<gene>
    <name evidence="7" type="primary">rps4e</name>
    <name evidence="10" type="ORF">ENT99_02390</name>
    <name evidence="11" type="ORF">ENU64_05840</name>
</gene>
<keyword evidence="2" id="KW-0699">rRNA-binding</keyword>
<evidence type="ECO:0000256" key="2">
    <source>
        <dbReference type="ARBA" id="ARBA00022730"/>
    </source>
</evidence>
<proteinExistence type="inferred from homology"/>
<dbReference type="PIRSF" id="PIRSF002116">
    <property type="entry name" value="Ribosomal_S4"/>
    <property type="match status" value="1"/>
</dbReference>
<dbReference type="InterPro" id="IPR041982">
    <property type="entry name" value="Ribosomal_eS4_KOW"/>
</dbReference>
<dbReference type="GO" id="GO:0006412">
    <property type="term" value="P:translation"/>
    <property type="evidence" value="ECO:0007669"/>
    <property type="project" value="UniProtKB-UniRule"/>
</dbReference>
<dbReference type="FunFam" id="3.10.290.10:FF:000002">
    <property type="entry name" value="40S ribosomal protein S4"/>
    <property type="match status" value="1"/>
</dbReference>
<dbReference type="InterPro" id="IPR005824">
    <property type="entry name" value="KOW"/>
</dbReference>
<dbReference type="GO" id="GO:0019843">
    <property type="term" value="F:rRNA binding"/>
    <property type="evidence" value="ECO:0007669"/>
    <property type="project" value="UniProtKB-KW"/>
</dbReference>
<accession>A0A7J3MZD2</accession>
<dbReference type="Pfam" id="PF00900">
    <property type="entry name" value="Ribosomal_S4e"/>
    <property type="match status" value="1"/>
</dbReference>
<keyword evidence="5 7" id="KW-0687">Ribonucleoprotein</keyword>
<dbReference type="InterPro" id="IPR002942">
    <property type="entry name" value="S4_RNA-bd"/>
</dbReference>
<dbReference type="PROSITE" id="PS50889">
    <property type="entry name" value="S4"/>
    <property type="match status" value="1"/>
</dbReference>
<dbReference type="InterPro" id="IPR000876">
    <property type="entry name" value="Ribosomal_eS4"/>
</dbReference>
<organism evidence="11">
    <name type="scientific">Ignisphaera aggregans</name>
    <dbReference type="NCBI Taxonomy" id="334771"/>
    <lineage>
        <taxon>Archaea</taxon>
        <taxon>Thermoproteota</taxon>
        <taxon>Thermoprotei</taxon>
        <taxon>Desulfurococcales</taxon>
        <taxon>Desulfurococcaceae</taxon>
        <taxon>Ignisphaera</taxon>
    </lineage>
</organism>
<dbReference type="EMBL" id="DTDH01000159">
    <property type="protein sequence ID" value="HGT98932.1"/>
    <property type="molecule type" value="Genomic_DNA"/>
</dbReference>
<dbReference type="GO" id="GO:0022627">
    <property type="term" value="C:cytosolic small ribosomal subunit"/>
    <property type="evidence" value="ECO:0007669"/>
    <property type="project" value="TreeGrafter"/>
</dbReference>
<dbReference type="InterPro" id="IPR013845">
    <property type="entry name" value="Ribosomal_eS4_central_region"/>
</dbReference>
<comment type="caution">
    <text evidence="11">The sequence shown here is derived from an EMBL/GenBank/DDBJ whole genome shotgun (WGS) entry which is preliminary data.</text>
</comment>
<dbReference type="InterPro" id="IPR038237">
    <property type="entry name" value="Ribosomal_eS4_central_sf"/>
</dbReference>
<dbReference type="Pfam" id="PF01479">
    <property type="entry name" value="S4"/>
    <property type="match status" value="1"/>
</dbReference>
<reference evidence="11" key="1">
    <citation type="journal article" date="2020" name="mSystems">
        <title>Genome- and Community-Level Interaction Insights into Carbon Utilization and Element Cycling Functions of Hydrothermarchaeota in Hydrothermal Sediment.</title>
        <authorList>
            <person name="Zhou Z."/>
            <person name="Liu Y."/>
            <person name="Xu W."/>
            <person name="Pan J."/>
            <person name="Luo Z.H."/>
            <person name="Li M."/>
        </authorList>
    </citation>
    <scope>NUCLEOTIDE SEQUENCE [LARGE SCALE GENOMIC DNA]</scope>
    <source>
        <strain evidence="10">SpSt-629</strain>
        <strain evidence="11">SpSt-688</strain>
    </source>
</reference>
<sequence>MAKKGMSQHLKSLTAPTFWPILRKEYVWVIKPNPGPHPLNRCIPLLILIRDVLKIAENAREAKRVIFDGNVYVDGIVRRDYKFPVGLMDIVKISKADKSIRIVPYPVKYLWYVNIPEEEARLKLVRIENKTLVKDGNIQLNLHDGRNIVIKRFQSEPINYKTYDTLLIEIPSQTIIKHIPLEVNKLAIVIDGRNVGRIGKIININERTGMKRKHALITLEDLSGHRFQTILDYVMVIGEEKPLIKLYEG</sequence>
<evidence type="ECO:0000256" key="6">
    <source>
        <dbReference type="ARBA" id="ARBA00035272"/>
    </source>
</evidence>
<keyword evidence="4 7" id="KW-0689">Ribosomal protein</keyword>
<dbReference type="Gene3D" id="3.10.290.10">
    <property type="entry name" value="RNA-binding S4 domain"/>
    <property type="match status" value="1"/>
</dbReference>
<dbReference type="InterPro" id="IPR013843">
    <property type="entry name" value="Ribosomal_eS4_N"/>
</dbReference>
<dbReference type="Gene3D" id="2.40.50.740">
    <property type="match status" value="1"/>
</dbReference>
<dbReference type="PANTHER" id="PTHR11581:SF0">
    <property type="entry name" value="SMALL RIBOSOMAL SUBUNIT PROTEIN ES4"/>
    <property type="match status" value="1"/>
</dbReference>
<dbReference type="SMART" id="SM00739">
    <property type="entry name" value="KOW"/>
    <property type="match status" value="1"/>
</dbReference>
<evidence type="ECO:0000259" key="9">
    <source>
        <dbReference type="SMART" id="SM00739"/>
    </source>
</evidence>
<evidence type="ECO:0000256" key="1">
    <source>
        <dbReference type="ARBA" id="ARBA00007500"/>
    </source>
</evidence>
<feature type="domain" description="KOW" evidence="9">
    <location>
        <begin position="180"/>
        <end position="207"/>
    </location>
</feature>
<dbReference type="Gene3D" id="2.30.30.30">
    <property type="match status" value="1"/>
</dbReference>
<keyword evidence="3 7" id="KW-0694">RNA-binding</keyword>
<dbReference type="GO" id="GO:0003735">
    <property type="term" value="F:structural constituent of ribosome"/>
    <property type="evidence" value="ECO:0007669"/>
    <property type="project" value="InterPro"/>
</dbReference>
<name>A0A7J3MZD2_9CREN</name>
<evidence type="ECO:0000256" key="7">
    <source>
        <dbReference type="HAMAP-Rule" id="MF_00485"/>
    </source>
</evidence>
<dbReference type="NCBIfam" id="NF003312">
    <property type="entry name" value="PRK04313.1"/>
    <property type="match status" value="1"/>
</dbReference>
<protein>
    <recommendedName>
        <fullName evidence="6 7">Small ribosomal subunit protein eS4</fullName>
    </recommendedName>
</protein>
<dbReference type="CDD" id="cd00165">
    <property type="entry name" value="S4"/>
    <property type="match status" value="1"/>
</dbReference>
<dbReference type="PANTHER" id="PTHR11581">
    <property type="entry name" value="30S/40S RIBOSOMAL PROTEIN S4"/>
    <property type="match status" value="1"/>
</dbReference>
<dbReference type="Pfam" id="PF08071">
    <property type="entry name" value="RS4NT"/>
    <property type="match status" value="1"/>
</dbReference>
<dbReference type="InterPro" id="IPR014722">
    <property type="entry name" value="Rib_uL2_dom2"/>
</dbReference>
<dbReference type="HAMAP" id="MF_00485">
    <property type="entry name" value="Ribosomal_eS4"/>
    <property type="match status" value="1"/>
</dbReference>
<dbReference type="SUPFAM" id="SSF55174">
    <property type="entry name" value="Alpha-L RNA-binding motif"/>
    <property type="match status" value="1"/>
</dbReference>
<dbReference type="AlphaFoldDB" id="A0A7J3MZD2"/>
<dbReference type="InterPro" id="IPR036986">
    <property type="entry name" value="S4_RNA-bd_sf"/>
</dbReference>
<comment type="similarity">
    <text evidence="1 7">Belongs to the eukaryotic ribosomal protein eS4 family.</text>
</comment>
<dbReference type="CDD" id="cd06087">
    <property type="entry name" value="KOW_RPS4"/>
    <property type="match status" value="1"/>
</dbReference>
<dbReference type="SMART" id="SM00363">
    <property type="entry name" value="S4"/>
    <property type="match status" value="1"/>
</dbReference>
<dbReference type="EMBL" id="DTAU01000044">
    <property type="protein sequence ID" value="HFQ78537.1"/>
    <property type="molecule type" value="Genomic_DNA"/>
</dbReference>
<evidence type="ECO:0000256" key="5">
    <source>
        <dbReference type="ARBA" id="ARBA00023274"/>
    </source>
</evidence>
<evidence type="ECO:0000313" key="10">
    <source>
        <dbReference type="EMBL" id="HFQ78537.1"/>
    </source>
</evidence>
<evidence type="ECO:0000313" key="11">
    <source>
        <dbReference type="EMBL" id="HGT98932.1"/>
    </source>
</evidence>
<evidence type="ECO:0000256" key="3">
    <source>
        <dbReference type="ARBA" id="ARBA00022884"/>
    </source>
</evidence>
<feature type="domain" description="RNA-binding S4" evidence="8">
    <location>
        <begin position="44"/>
        <end position="108"/>
    </location>
</feature>
<evidence type="ECO:0000259" key="8">
    <source>
        <dbReference type="SMART" id="SM00363"/>
    </source>
</evidence>